<dbReference type="Gene3D" id="3.40.1170.60">
    <property type="match status" value="1"/>
</dbReference>
<dbReference type="RefSeq" id="WP_323277319.1">
    <property type="nucleotide sequence ID" value="NZ_JAYGGQ010000001.1"/>
</dbReference>
<organism evidence="3 4">
    <name type="scientific">Sinomonas terricola</name>
    <dbReference type="NCBI Taxonomy" id="3110330"/>
    <lineage>
        <taxon>Bacteria</taxon>
        <taxon>Bacillati</taxon>
        <taxon>Actinomycetota</taxon>
        <taxon>Actinomycetes</taxon>
        <taxon>Micrococcales</taxon>
        <taxon>Micrococcaceae</taxon>
        <taxon>Sinomonas</taxon>
    </lineage>
</organism>
<dbReference type="Gene3D" id="1.10.150.20">
    <property type="entry name" value="5' to 3' exonuclease, C-terminal subdomain"/>
    <property type="match status" value="1"/>
</dbReference>
<protein>
    <submittedName>
        <fullName evidence="3">DNA polymerase Y family protein</fullName>
    </submittedName>
</protein>
<evidence type="ECO:0000259" key="2">
    <source>
        <dbReference type="PROSITE" id="PS50173"/>
    </source>
</evidence>
<dbReference type="PROSITE" id="PS50173">
    <property type="entry name" value="UMUC"/>
    <property type="match status" value="1"/>
</dbReference>
<keyword evidence="1" id="KW-0227">DNA damage</keyword>
<dbReference type="PANTHER" id="PTHR35369:SF2">
    <property type="entry name" value="BLR3025 PROTEIN"/>
    <property type="match status" value="1"/>
</dbReference>
<dbReference type="InterPro" id="IPR001126">
    <property type="entry name" value="UmuC"/>
</dbReference>
<dbReference type="EMBL" id="JAYGGQ010000001">
    <property type="protein sequence ID" value="MEA5453566.1"/>
    <property type="molecule type" value="Genomic_DNA"/>
</dbReference>
<dbReference type="Pfam" id="PF00817">
    <property type="entry name" value="IMS"/>
    <property type="match status" value="1"/>
</dbReference>
<feature type="domain" description="UmuC" evidence="2">
    <location>
        <begin position="31"/>
        <end position="178"/>
    </location>
</feature>
<dbReference type="InterPro" id="IPR043502">
    <property type="entry name" value="DNA/RNA_pol_sf"/>
</dbReference>
<reference evidence="3 4" key="1">
    <citation type="submission" date="2023-12" db="EMBL/GenBank/DDBJ databases">
        <title>Sinomonas terricola sp. nov, isolated from litchi orchard soil in Guangdong, PR China.</title>
        <authorList>
            <person name="Jiaxin W."/>
            <person name="Yang Z."/>
            <person name="Honghui Z."/>
        </authorList>
    </citation>
    <scope>NUCLEOTIDE SEQUENCE [LARGE SCALE GENOMIC DNA]</scope>
    <source>
        <strain evidence="3 4">JGH33</strain>
    </source>
</reference>
<dbReference type="SUPFAM" id="SSF56672">
    <property type="entry name" value="DNA/RNA polymerases"/>
    <property type="match status" value="1"/>
</dbReference>
<dbReference type="InterPro" id="IPR050356">
    <property type="entry name" value="SulA_CellDiv_inhibitor"/>
</dbReference>
<comment type="caution">
    <text evidence="3">The sequence shown here is derived from an EMBL/GenBank/DDBJ whole genome shotgun (WGS) entry which is preliminary data.</text>
</comment>
<dbReference type="Proteomes" id="UP001304769">
    <property type="component" value="Unassembled WGS sequence"/>
</dbReference>
<dbReference type="CDD" id="cd03468">
    <property type="entry name" value="PolY_like"/>
    <property type="match status" value="1"/>
</dbReference>
<keyword evidence="4" id="KW-1185">Reference proteome</keyword>
<dbReference type="PANTHER" id="PTHR35369">
    <property type="entry name" value="BLR3025 PROTEIN-RELATED"/>
    <property type="match status" value="1"/>
</dbReference>
<evidence type="ECO:0000313" key="4">
    <source>
        <dbReference type="Proteomes" id="UP001304769"/>
    </source>
</evidence>
<proteinExistence type="predicted"/>
<gene>
    <name evidence="3" type="ORF">SPF06_02415</name>
</gene>
<sequence length="529" mass="57188">MSGAVRALVVWFPDWPLVAAQLAGELPDRVPAAVMEKGRVAVCSAEARSAGVVRGLRLREAQSRCPDLVVVPADAARDAREFEPTLLRFDETLPGVQVLRPGLCVLRARGAARYYGSEEAAGGAALEAASRLGLEVRAGIADSVFAAEQAARTAHDLSPLLVLAPGASPAFLAPLPVRVLGDPKLASLLVRLGIRTLGDFAALPPSDVRSRFGPEGLEAHARARGEDARAVAPRVPPPPLERVADFEPGLDRVDRIAFAIRPTAEEFVEGLRLQGLACTELRVQITDDAGQRSERCWGHPQHFGANDVVDRVRWQLQSGPTDPRARSPRAPWRSTGDGLAAPVVQLRLSPERTDRLGRRGQALFGGVDERLDHGLRRLQSMLGHGSVLHPVANGGRLLAERCLLLPWGEAPPSGTAAHAAQPWPGTVPEPLPATVFPEPLPVELVDDAGSTVRVGPRGDLMAPPAWFRPDPGQGRRKVRSWAGPWPLRQRWWDADQSRHAERFQILDGDGEAWLLLGEDGAWRAEARYD</sequence>
<accession>A0ABU5T251</accession>
<evidence type="ECO:0000256" key="1">
    <source>
        <dbReference type="ARBA" id="ARBA00022763"/>
    </source>
</evidence>
<name>A0ABU5T251_9MICC</name>
<evidence type="ECO:0000313" key="3">
    <source>
        <dbReference type="EMBL" id="MEA5453566.1"/>
    </source>
</evidence>